<evidence type="ECO:0000313" key="9">
    <source>
        <dbReference type="EMBL" id="CDC75863.1"/>
    </source>
</evidence>
<feature type="transmembrane region" description="Helical" evidence="8">
    <location>
        <begin position="12"/>
        <end position="31"/>
    </location>
</feature>
<organism evidence="9 10">
    <name type="scientific">Candidatus Colimorpha enterica</name>
    <dbReference type="NCBI Taxonomy" id="3083063"/>
    <lineage>
        <taxon>Bacteria</taxon>
        <taxon>Pseudomonadati</taxon>
        <taxon>Bacteroidota</taxon>
        <taxon>Bacteroidia</taxon>
        <taxon>Bacteroidales</taxon>
        <taxon>Candidatus Colimorpha</taxon>
    </lineage>
</organism>
<evidence type="ECO:0000256" key="8">
    <source>
        <dbReference type="SAM" id="Phobius"/>
    </source>
</evidence>
<feature type="transmembrane region" description="Helical" evidence="8">
    <location>
        <begin position="281"/>
        <end position="301"/>
    </location>
</feature>
<evidence type="ECO:0000256" key="1">
    <source>
        <dbReference type="ARBA" id="ARBA00004651"/>
    </source>
</evidence>
<protein>
    <submittedName>
        <fullName evidence="9">KtrB</fullName>
    </submittedName>
</protein>
<feature type="transmembrane region" description="Helical" evidence="8">
    <location>
        <begin position="129"/>
        <end position="149"/>
    </location>
</feature>
<evidence type="ECO:0000256" key="7">
    <source>
        <dbReference type="ARBA" id="ARBA00023136"/>
    </source>
</evidence>
<keyword evidence="2" id="KW-0813">Transport</keyword>
<gene>
    <name evidence="9" type="ORF">BN580_01979</name>
</gene>
<evidence type="ECO:0000256" key="6">
    <source>
        <dbReference type="ARBA" id="ARBA00023065"/>
    </source>
</evidence>
<evidence type="ECO:0000256" key="3">
    <source>
        <dbReference type="ARBA" id="ARBA00022475"/>
    </source>
</evidence>
<dbReference type="GO" id="GO:0005886">
    <property type="term" value="C:plasma membrane"/>
    <property type="evidence" value="ECO:0007669"/>
    <property type="project" value="UniProtKB-SubCell"/>
</dbReference>
<keyword evidence="4 8" id="KW-0812">Transmembrane</keyword>
<feature type="transmembrane region" description="Helical" evidence="8">
    <location>
        <begin position="307"/>
        <end position="325"/>
    </location>
</feature>
<dbReference type="STRING" id="1263015.BN580_01979"/>
<dbReference type="InterPro" id="IPR003445">
    <property type="entry name" value="Cat_transpt"/>
</dbReference>
<dbReference type="GO" id="GO:0008324">
    <property type="term" value="F:monoatomic cation transmembrane transporter activity"/>
    <property type="evidence" value="ECO:0007669"/>
    <property type="project" value="InterPro"/>
</dbReference>
<feature type="transmembrane region" description="Helical" evidence="8">
    <location>
        <begin position="387"/>
        <end position="410"/>
    </location>
</feature>
<name>R6TQY1_9BACT</name>
<dbReference type="PANTHER" id="PTHR32024:SF1">
    <property type="entry name" value="KTR SYSTEM POTASSIUM UPTAKE PROTEIN B"/>
    <property type="match status" value="1"/>
</dbReference>
<evidence type="ECO:0000256" key="4">
    <source>
        <dbReference type="ARBA" id="ARBA00022692"/>
    </source>
</evidence>
<keyword evidence="7 8" id="KW-0472">Membrane</keyword>
<dbReference type="AlphaFoldDB" id="R6TQY1"/>
<dbReference type="EMBL" id="CBFW010000324">
    <property type="protein sequence ID" value="CDC75863.1"/>
    <property type="molecule type" value="Genomic_DNA"/>
</dbReference>
<feature type="transmembrane region" description="Helical" evidence="8">
    <location>
        <begin position="346"/>
        <end position="367"/>
    </location>
</feature>
<dbReference type="PANTHER" id="PTHR32024">
    <property type="entry name" value="TRK SYSTEM POTASSIUM UPTAKE PROTEIN TRKG-RELATED"/>
    <property type="match status" value="1"/>
</dbReference>
<comment type="caution">
    <text evidence="9">The sequence shown here is derived from an EMBL/GenBank/DDBJ whole genome shotgun (WGS) entry which is preliminary data.</text>
</comment>
<evidence type="ECO:0000256" key="5">
    <source>
        <dbReference type="ARBA" id="ARBA00022989"/>
    </source>
</evidence>
<dbReference type="Proteomes" id="UP000017938">
    <property type="component" value="Unassembled WGS sequence"/>
</dbReference>
<feature type="transmembrane region" description="Helical" evidence="8">
    <location>
        <begin position="74"/>
        <end position="98"/>
    </location>
</feature>
<comment type="subcellular location">
    <subcellularLocation>
        <location evidence="1">Cell membrane</location>
        <topology evidence="1">Multi-pass membrane protein</topology>
    </subcellularLocation>
</comment>
<proteinExistence type="predicted"/>
<accession>R6TQY1</accession>
<evidence type="ECO:0000256" key="2">
    <source>
        <dbReference type="ARBA" id="ARBA00022448"/>
    </source>
</evidence>
<keyword evidence="3" id="KW-1003">Cell membrane</keyword>
<keyword evidence="6" id="KW-0406">Ion transport</keyword>
<keyword evidence="5 8" id="KW-1133">Transmembrane helix</keyword>
<feature type="transmembrane region" description="Helical" evidence="8">
    <location>
        <begin position="230"/>
        <end position="249"/>
    </location>
</feature>
<dbReference type="Pfam" id="PF02386">
    <property type="entry name" value="TrkH"/>
    <property type="match status" value="1"/>
</dbReference>
<evidence type="ECO:0000313" key="10">
    <source>
        <dbReference type="Proteomes" id="UP000017938"/>
    </source>
</evidence>
<dbReference type="GO" id="GO:0030001">
    <property type="term" value="P:metal ion transport"/>
    <property type="evidence" value="ECO:0007669"/>
    <property type="project" value="UniProtKB-ARBA"/>
</dbReference>
<sequence>MKIPLKKPTQMQVVALGYLAVMIVGTLLLALPCSSREGTWTGFTDAFMTSTSAACVTGLIPVSTYHHWSAFGQAVLLVLMQVGGLGIMTLMASFTRLLGRNMTLGERKLFMLSTGNDSVGGVTKLIRSVLLYTFSFEAAGAIILAARFIPQHGAYGIWEAVFHSVSAFCNAGFDLMGKYGQSSLTGYAGDVTVNLVIMALILCGGVGFIVWQDIFACRFDPKKFTLHTKVVLVMTGILLFSGAVLFLLFESGKTMPFGERILTAFFNSVTARTAGFNTVELAALSPASAALMIILMIIGGAPGSTAGGIKVTTFVTLLAGTLASARQVSATNIFKRRIEGDLVRQASAIATIYFSVVSLGIVSVAAIERIDLSWVTFEVVSALSNVGVTMGITGSLSVASKLILCLLMYFGRVGMMSLVIALAAKRENIPISRPAENLLL</sequence>
<feature type="transmembrane region" description="Helical" evidence="8">
    <location>
        <begin position="155"/>
        <end position="175"/>
    </location>
</feature>
<feature type="transmembrane region" description="Helical" evidence="8">
    <location>
        <begin position="187"/>
        <end position="210"/>
    </location>
</feature>
<reference evidence="9" key="1">
    <citation type="submission" date="2012-11" db="EMBL/GenBank/DDBJ databases">
        <title>Dependencies among metagenomic species, viruses, plasmids and units of genetic variation.</title>
        <authorList>
            <person name="Nielsen H.B."/>
            <person name="Almeida M."/>
            <person name="Juncker A.S."/>
            <person name="Rasmussen S."/>
            <person name="Li J."/>
            <person name="Sunagawa S."/>
            <person name="Plichta D."/>
            <person name="Gautier L."/>
            <person name="Le Chatelier E."/>
            <person name="Peletier E."/>
            <person name="Bonde I."/>
            <person name="Nielsen T."/>
            <person name="Manichanh C."/>
            <person name="Arumugam M."/>
            <person name="Batto J."/>
            <person name="Santos M.B.Q.D."/>
            <person name="Blom N."/>
            <person name="Borruel N."/>
            <person name="Burgdorf K.S."/>
            <person name="Boumezbeur F."/>
            <person name="Casellas F."/>
            <person name="Dore J."/>
            <person name="Guarner F."/>
            <person name="Hansen T."/>
            <person name="Hildebrand F."/>
            <person name="Kaas R.S."/>
            <person name="Kennedy S."/>
            <person name="Kristiansen K."/>
            <person name="Kultima J.R."/>
            <person name="Leonard P."/>
            <person name="Levenez F."/>
            <person name="Lund O."/>
            <person name="Moumen B."/>
            <person name="Le Paslier D."/>
            <person name="Pons N."/>
            <person name="Pedersen O."/>
            <person name="Prifti E."/>
            <person name="Qin J."/>
            <person name="Raes J."/>
            <person name="Tap J."/>
            <person name="Tims S."/>
            <person name="Ussery D.W."/>
            <person name="Yamada T."/>
            <person name="MetaHit consortium"/>
            <person name="Renault P."/>
            <person name="Sicheritz-Ponten T."/>
            <person name="Bork P."/>
            <person name="Wang J."/>
            <person name="Brunak S."/>
            <person name="Ehrlich S.D."/>
        </authorList>
    </citation>
    <scope>NUCLEOTIDE SEQUENCE [LARGE SCALE GENOMIC DNA]</scope>
</reference>